<keyword evidence="1" id="KW-1133">Transmembrane helix</keyword>
<dbReference type="Proteomes" id="UP000309676">
    <property type="component" value="Unassembled WGS sequence"/>
</dbReference>
<comment type="caution">
    <text evidence="2">The sequence shown here is derived from an EMBL/GenBank/DDBJ whole genome shotgun (WGS) entry which is preliminary data.</text>
</comment>
<protein>
    <submittedName>
        <fullName evidence="2">ABC transporter permease</fullName>
    </submittedName>
</protein>
<dbReference type="RefSeq" id="WP_138194054.1">
    <property type="nucleotide sequence ID" value="NZ_VCIW01000005.1"/>
</dbReference>
<proteinExistence type="predicted"/>
<organism evidence="2 3">
    <name type="scientific">Paenibacillus antri</name>
    <dbReference type="NCBI Taxonomy" id="2582848"/>
    <lineage>
        <taxon>Bacteria</taxon>
        <taxon>Bacillati</taxon>
        <taxon>Bacillota</taxon>
        <taxon>Bacilli</taxon>
        <taxon>Bacillales</taxon>
        <taxon>Paenibacillaceae</taxon>
        <taxon>Paenibacillus</taxon>
    </lineage>
</organism>
<keyword evidence="1" id="KW-0812">Transmembrane</keyword>
<dbReference type="PANTHER" id="PTHR43471">
    <property type="entry name" value="ABC TRANSPORTER PERMEASE"/>
    <property type="match status" value="1"/>
</dbReference>
<evidence type="ECO:0000313" key="3">
    <source>
        <dbReference type="Proteomes" id="UP000309676"/>
    </source>
</evidence>
<feature type="transmembrane region" description="Helical" evidence="1">
    <location>
        <begin position="111"/>
        <end position="133"/>
    </location>
</feature>
<dbReference type="Pfam" id="PF12679">
    <property type="entry name" value="ABC2_membrane_2"/>
    <property type="match status" value="1"/>
</dbReference>
<feature type="transmembrane region" description="Helical" evidence="1">
    <location>
        <begin position="178"/>
        <end position="199"/>
    </location>
</feature>
<keyword evidence="3" id="KW-1185">Reference proteome</keyword>
<feature type="transmembrane region" description="Helical" evidence="1">
    <location>
        <begin position="257"/>
        <end position="276"/>
    </location>
</feature>
<sequence>MTMYISATFKELTRKRVFLVTIVLTFVFLVLFAFGARELAGAAAQSQSSPAERLLNSMVLMVLGLFFAQFLSAFFVLFSSMGTVTGEQENGLLLAVAARPLPRWKLYLAKWLGHAVWIAAYSAILFLSVIWTIHSLAGLPVLAGDVVRGLALFVWMPLLLLSLTMLGSVYLPMLGNGICAALLYGLALFTGLVEGITVYEGSHPALDKFVLLIGLLLPTDSVYRRSLYEVIGGADWAGLAISDMGPFSISSVPSNSYLLYTAGYVALLLLLGCRAFSRKDL</sequence>
<accession>A0A5R9GG86</accession>
<evidence type="ECO:0000313" key="2">
    <source>
        <dbReference type="EMBL" id="TLS52398.1"/>
    </source>
</evidence>
<feature type="transmembrane region" description="Helical" evidence="1">
    <location>
        <begin position="153"/>
        <end position="171"/>
    </location>
</feature>
<evidence type="ECO:0000256" key="1">
    <source>
        <dbReference type="SAM" id="Phobius"/>
    </source>
</evidence>
<dbReference type="AlphaFoldDB" id="A0A5R9GG86"/>
<reference evidence="2 3" key="1">
    <citation type="submission" date="2019-05" db="EMBL/GenBank/DDBJ databases">
        <authorList>
            <person name="Narsing Rao M.P."/>
            <person name="Li W.J."/>
        </authorList>
    </citation>
    <scope>NUCLEOTIDE SEQUENCE [LARGE SCALE GENOMIC DNA]</scope>
    <source>
        <strain evidence="2 3">SYSU_K30003</strain>
    </source>
</reference>
<name>A0A5R9GG86_9BACL</name>
<dbReference type="GO" id="GO:0140359">
    <property type="term" value="F:ABC-type transporter activity"/>
    <property type="evidence" value="ECO:0007669"/>
    <property type="project" value="InterPro"/>
</dbReference>
<keyword evidence="1" id="KW-0472">Membrane</keyword>
<dbReference type="GO" id="GO:0005886">
    <property type="term" value="C:plasma membrane"/>
    <property type="evidence" value="ECO:0007669"/>
    <property type="project" value="UniProtKB-SubCell"/>
</dbReference>
<dbReference type="OrthoDB" id="5146022at2"/>
<gene>
    <name evidence="2" type="ORF">FE782_10545</name>
</gene>
<feature type="transmembrane region" description="Helical" evidence="1">
    <location>
        <begin position="54"/>
        <end position="78"/>
    </location>
</feature>
<dbReference type="EMBL" id="VCIW01000005">
    <property type="protein sequence ID" value="TLS52398.1"/>
    <property type="molecule type" value="Genomic_DNA"/>
</dbReference>